<sequence length="154" mass="16780">MTMNMSTATASVEEILGYTFSDKNCLWEALQAPGSGVLVAGSRQISEGNKRLALKGDAAIKNVIIEDWFSSNRSRAVADGLLQSQVSNDNLRRICSLHGLQRFINLNPSSRGSISPRTMYDTMEAILGAVAEDGGDIALRAVMNRLGFSWRDIQ</sequence>
<organism evidence="2 3">
    <name type="scientific">Oidiodendron maius (strain Zn)</name>
    <dbReference type="NCBI Taxonomy" id="913774"/>
    <lineage>
        <taxon>Eukaryota</taxon>
        <taxon>Fungi</taxon>
        <taxon>Dikarya</taxon>
        <taxon>Ascomycota</taxon>
        <taxon>Pezizomycotina</taxon>
        <taxon>Leotiomycetes</taxon>
        <taxon>Leotiomycetes incertae sedis</taxon>
        <taxon>Myxotrichaceae</taxon>
        <taxon>Oidiodendron</taxon>
    </lineage>
</organism>
<protein>
    <recommendedName>
        <fullName evidence="1">RNase III domain-containing protein</fullName>
    </recommendedName>
</protein>
<dbReference type="EMBL" id="KN832881">
    <property type="protein sequence ID" value="KIM97798.1"/>
    <property type="molecule type" value="Genomic_DNA"/>
</dbReference>
<dbReference type="HOGENOM" id="CLU_000907_3_2_1"/>
<dbReference type="PROSITE" id="PS50142">
    <property type="entry name" value="RNASE_3_2"/>
    <property type="match status" value="1"/>
</dbReference>
<gene>
    <name evidence="2" type="ORF">OIDMADRAFT_57314</name>
</gene>
<reference evidence="3" key="2">
    <citation type="submission" date="2015-01" db="EMBL/GenBank/DDBJ databases">
        <title>Evolutionary Origins and Diversification of the Mycorrhizal Mutualists.</title>
        <authorList>
            <consortium name="DOE Joint Genome Institute"/>
            <consortium name="Mycorrhizal Genomics Consortium"/>
            <person name="Kohler A."/>
            <person name="Kuo A."/>
            <person name="Nagy L.G."/>
            <person name="Floudas D."/>
            <person name="Copeland A."/>
            <person name="Barry K.W."/>
            <person name="Cichocki N."/>
            <person name="Veneault-Fourrey C."/>
            <person name="LaButti K."/>
            <person name="Lindquist E.A."/>
            <person name="Lipzen A."/>
            <person name="Lundell T."/>
            <person name="Morin E."/>
            <person name="Murat C."/>
            <person name="Riley R."/>
            <person name="Ohm R."/>
            <person name="Sun H."/>
            <person name="Tunlid A."/>
            <person name="Henrissat B."/>
            <person name="Grigoriev I.V."/>
            <person name="Hibbett D.S."/>
            <person name="Martin F."/>
        </authorList>
    </citation>
    <scope>NUCLEOTIDE SEQUENCE [LARGE SCALE GENOMIC DNA]</scope>
    <source>
        <strain evidence="3">Zn</strain>
    </source>
</reference>
<dbReference type="AlphaFoldDB" id="A0A0C3CFQ9"/>
<dbReference type="OrthoDB" id="67027at2759"/>
<feature type="domain" description="RNase III" evidence="1">
    <location>
        <begin position="9"/>
        <end position="135"/>
    </location>
</feature>
<dbReference type="SUPFAM" id="SSF69065">
    <property type="entry name" value="RNase III domain-like"/>
    <property type="match status" value="1"/>
</dbReference>
<dbReference type="Proteomes" id="UP000054321">
    <property type="component" value="Unassembled WGS sequence"/>
</dbReference>
<dbReference type="InParanoid" id="A0A0C3CFQ9"/>
<dbReference type="InterPro" id="IPR000999">
    <property type="entry name" value="RNase_III_dom"/>
</dbReference>
<evidence type="ECO:0000313" key="2">
    <source>
        <dbReference type="EMBL" id="KIM97798.1"/>
    </source>
</evidence>
<accession>A0A0C3CFQ9</accession>
<dbReference type="InterPro" id="IPR036389">
    <property type="entry name" value="RNase_III_sf"/>
</dbReference>
<dbReference type="GO" id="GO:0004525">
    <property type="term" value="F:ribonuclease III activity"/>
    <property type="evidence" value="ECO:0007669"/>
    <property type="project" value="InterPro"/>
</dbReference>
<dbReference type="STRING" id="913774.A0A0C3CFQ9"/>
<dbReference type="Gene3D" id="1.10.1520.10">
    <property type="entry name" value="Ribonuclease III domain"/>
    <property type="match status" value="1"/>
</dbReference>
<evidence type="ECO:0000259" key="1">
    <source>
        <dbReference type="PROSITE" id="PS50142"/>
    </source>
</evidence>
<reference evidence="2 3" key="1">
    <citation type="submission" date="2014-04" db="EMBL/GenBank/DDBJ databases">
        <authorList>
            <consortium name="DOE Joint Genome Institute"/>
            <person name="Kuo A."/>
            <person name="Martino E."/>
            <person name="Perotto S."/>
            <person name="Kohler A."/>
            <person name="Nagy L.G."/>
            <person name="Floudas D."/>
            <person name="Copeland A."/>
            <person name="Barry K.W."/>
            <person name="Cichocki N."/>
            <person name="Veneault-Fourrey C."/>
            <person name="LaButti K."/>
            <person name="Lindquist E.A."/>
            <person name="Lipzen A."/>
            <person name="Lundell T."/>
            <person name="Morin E."/>
            <person name="Murat C."/>
            <person name="Sun H."/>
            <person name="Tunlid A."/>
            <person name="Henrissat B."/>
            <person name="Grigoriev I.V."/>
            <person name="Hibbett D.S."/>
            <person name="Martin F."/>
            <person name="Nordberg H.P."/>
            <person name="Cantor M.N."/>
            <person name="Hua S.X."/>
        </authorList>
    </citation>
    <scope>NUCLEOTIDE SEQUENCE [LARGE SCALE GENOMIC DNA]</scope>
    <source>
        <strain evidence="2 3">Zn</strain>
    </source>
</reference>
<dbReference type="GO" id="GO:0006396">
    <property type="term" value="P:RNA processing"/>
    <property type="evidence" value="ECO:0007669"/>
    <property type="project" value="InterPro"/>
</dbReference>
<proteinExistence type="predicted"/>
<dbReference type="CDD" id="cd00593">
    <property type="entry name" value="RIBOc"/>
    <property type="match status" value="1"/>
</dbReference>
<dbReference type="Pfam" id="PF00636">
    <property type="entry name" value="Ribonuclease_3"/>
    <property type="match status" value="1"/>
</dbReference>
<name>A0A0C3CFQ9_OIDMZ</name>
<keyword evidence="3" id="KW-1185">Reference proteome</keyword>
<evidence type="ECO:0000313" key="3">
    <source>
        <dbReference type="Proteomes" id="UP000054321"/>
    </source>
</evidence>